<dbReference type="Gene3D" id="3.30.160.710">
    <property type="match status" value="3"/>
</dbReference>
<dbReference type="InterPro" id="IPR022409">
    <property type="entry name" value="PKD/Chitinase_dom"/>
</dbReference>
<dbReference type="InterPro" id="IPR007110">
    <property type="entry name" value="Ig-like_dom"/>
</dbReference>
<dbReference type="Pfam" id="PF13585">
    <property type="entry name" value="CHU_C"/>
    <property type="match status" value="1"/>
</dbReference>
<protein>
    <submittedName>
        <fullName evidence="3">Gliding motility-associated C-terminal domain-containing protein</fullName>
    </submittedName>
</protein>
<dbReference type="InterPro" id="IPR041286">
    <property type="entry name" value="MBG_2"/>
</dbReference>
<dbReference type="Pfam" id="PF18676">
    <property type="entry name" value="MBG_2"/>
    <property type="match status" value="5"/>
</dbReference>
<dbReference type="PROSITE" id="PS50853">
    <property type="entry name" value="FN3"/>
    <property type="match status" value="1"/>
</dbReference>
<dbReference type="PROSITE" id="PS50835">
    <property type="entry name" value="IG_LIKE"/>
    <property type="match status" value="1"/>
</dbReference>
<feature type="domain" description="Fibronectin type-III" evidence="2">
    <location>
        <begin position="298"/>
        <end position="397"/>
    </location>
</feature>
<reference evidence="4" key="1">
    <citation type="submission" date="2017-02" db="EMBL/GenBank/DDBJ databases">
        <authorList>
            <person name="Varghese N."/>
            <person name="Submissions S."/>
        </authorList>
    </citation>
    <scope>NUCLEOTIDE SEQUENCE [LARGE SCALE GENOMIC DNA]</scope>
    <source>
        <strain evidence="4">DSM 24091</strain>
    </source>
</reference>
<evidence type="ECO:0000259" key="2">
    <source>
        <dbReference type="PROSITE" id="PS50853"/>
    </source>
</evidence>
<accession>A0A1T5GFF7</accession>
<dbReference type="EMBL" id="FUZF01000024">
    <property type="protein sequence ID" value="SKC07110.1"/>
    <property type="molecule type" value="Genomic_DNA"/>
</dbReference>
<evidence type="ECO:0000313" key="4">
    <source>
        <dbReference type="Proteomes" id="UP000190150"/>
    </source>
</evidence>
<gene>
    <name evidence="3" type="ORF">SAMN05660841_04015</name>
</gene>
<dbReference type="STRING" id="1513896.SAMN05660841_04015"/>
<dbReference type="RefSeq" id="WP_079645656.1">
    <property type="nucleotide sequence ID" value="NZ_FUZF01000024.1"/>
</dbReference>
<organism evidence="3 4">
    <name type="scientific">Sphingobacterium nematocida</name>
    <dbReference type="NCBI Taxonomy" id="1513896"/>
    <lineage>
        <taxon>Bacteria</taxon>
        <taxon>Pseudomonadati</taxon>
        <taxon>Bacteroidota</taxon>
        <taxon>Sphingobacteriia</taxon>
        <taxon>Sphingobacteriales</taxon>
        <taxon>Sphingobacteriaceae</taxon>
        <taxon>Sphingobacterium</taxon>
    </lineage>
</organism>
<dbReference type="Proteomes" id="UP000190150">
    <property type="component" value="Unassembled WGS sequence"/>
</dbReference>
<dbReference type="OrthoDB" id="714414at2"/>
<dbReference type="Gene3D" id="2.60.40.740">
    <property type="match status" value="15"/>
</dbReference>
<sequence length="2374" mass="240184">MITQMSYPRRQRDSLLARCKEASTSLFRYFIFLFFLLLYMGTAKAQTLAAGDIAFIGVNEEPGPDGGKDHSFTWIALKAIPAGEEIFFTEQGWNKNASGTPQGYWMSNSESHFKWTSPAGGIPVGTIIHIYSTPPTNTTLNVEGGGVASALLSGSIWNLNAGDQVVAYQSSGGAKPDGVVPTFLSAIHMDDNQGVSTGYDPITGWTKSDIGASEGSASASHVPPGLTNGVNCIALFNPSNPEAKNARYIGSLVGTVAEVRSRINSPSFQIPSYWGVSGVSAAFNITPGTYTVNIAIGSPATLTTTAATNVGAVKATLGGNVTADGGASVTEHGIVWGIAANPSTANNKVIMGAGTGSFSSLVSGLPAGTTIHFRAYAINGAGTSYGVDESFTTTAALNTSSTSKTDLLCNGGTTGSASVTVIGGKTPYSYSWSPSGGTGATASGLSAGNYTCSITDAEGTQITRSFTIIQPSAFTVGTSQTNVSCNGGSNGTATVSVTGGTPGYSYSWAPSGGTGPMASGLAVGVYTVTITDANLCQTTRQFTITQPPAFTVGTSQTNVSCNGGSNGTATVSVSGATSPYTYSWAPSGGTGATASGLAAGVYTVTITDNNSCQTTREFTIAQPTTALGGTITKTDVSCNGGSNGTATVSITGGTTPYTYSWSPSGGTAATATGLAANTYTCTITDFNGCQITRSITINQPATALSVATGGGKTDVSCNGGNNGTATVAPTGGTMPYSYSWSPSGGTNATATGLAAGTYTVTVTDFNGCQSTRNFTINQPATALSASTGGGKTDVSCNGGSNGTATVAPTGGTMPYSYSWSPSGGTNATATGLAAGTYTVTVTDFNGCQTTRSFTVNQPATALTAIPSSTDVSCNGGSNGTATVTPSGGTPSYTYSWAPSGGTAATATGLAAGTYTCTITDANACQITRTVTISQPATAITVTPVAQTNIACNGGATGAATVEVTGGTPNYTYSWSPSGGTAATAIGLTAGTYTVTVTDANGCIGQQSFTITQPTAMVLTPSQTNVSCNGGANGSASVAVTGGTPSYTYSWAPSGGTNATAMGLVAGTYVVTVTDANGCEKTQSFTIGQPTAMVLTPSQTNVSCNGGTNGSASVAVTGGTPGYTYSWAPMGGTAATATGLPAGNYTVTVTDANNCSTTQDFSITQPTALVATADGQTNVSCSGGTNGSATVAVTGGTGTYTYSWAPTGGTAATASGLTAGTYTVTVTDANSCQTTQSFTITEPTALVATAAAQTNIACNGAATGSATVAVTGGTGAYTYAWAPSGGTAATASGLAAGTYTVTVTDANGCTATESFTLTQPTALVATASAQTNLSCNGGANGSATVAVTGGTPGYTYSWAPSGGTSANATGLTAGTYTVTVTDANGCTATQSFTLTQPAPFVVTPSQTNVSCNGGANGSAEVSVTGGTGTYTYSWAPSGGTSAAAYGLAAGTYTVTIKDANLCQTTQSFTITQPAALIATSAGQTDVSCNGGNDGTATVAVTGGTGLYTYSWAPMGGTAATATGLTAGTYTVTVTDANGCTGTQSFTISEASASITVATADVEDVTVETAKVGGNVGNTTCVTEKGVVFGTSLTPTLLDNKVISASVGAEFQIQLTNLAANTTYYFRAYAIINGVVSYGDTKTFMTVKNEQQINFQPIAAKTYGEGSFILGDLNTDRGLPITYTASIPGIVQIVGNQATIVGAGTTMIVATQAGDQTNNEATPVQQSLTVAKASLTVTADAKTKMYGTTDPLLTYVVKLTDLKNGDAATVVAGSLERTAGQDVGAYVIQNKNLTATNYTINFIGADLIITKAPLTVTADAKVKVYGEVDPALTYVVKPTDLRNGDAATVVTGGLERVSGQNIGNYAINNKNLTATNYTINYVGAELTITKASLTVTAEAKTKVYGAADPALTYVVKNTDLKNGDVATVVTGDLERVVGQDVGNYAINNKNLTAANYAISYVGADLTITKATLTVTADAKTKVYGAVDPALTYVVKASDLKNGDVATVVTGDLERVVGQNVGTYAVKNKNLTASNYAINYVGADLTVTKAALTVTADPKTKVYGTNDPALTYVVKASDLKYTDDATVVTGSLERVAGTNVGTYAINNKNLAATNYAISYVGDNLSITRATLTGLTFVNKDFVYDGATKSLQLGGTLPAGVAVVYQNNDKINAGSYEVTANIVETQNYFGTSLKANLLIRKATQTITFTAPEVLRRDVGKVALDVKSNSGLAVTLSVDDPMVATVSGTDLEVLRLGTVRITASQAGNENYEPATAVTEVIRVANEELVELPIIVHQAVSPNGDGENEFLIIEAIRDYPDNRVTIFDKNGVVLSEIVGYDNNTKVFWGLGHHDGTYFYYIDLKDGNTWRRVKGFFLIKR</sequence>
<dbReference type="SMART" id="SM00089">
    <property type="entry name" value="PKD"/>
    <property type="match status" value="7"/>
</dbReference>
<keyword evidence="4" id="KW-1185">Reference proteome</keyword>
<dbReference type="InterPro" id="IPR025667">
    <property type="entry name" value="SprB_repeat"/>
</dbReference>
<dbReference type="InterPro" id="IPR003961">
    <property type="entry name" value="FN3_dom"/>
</dbReference>
<name>A0A1T5GFF7_9SPHI</name>
<dbReference type="Pfam" id="PF13573">
    <property type="entry name" value="SprB"/>
    <property type="match status" value="15"/>
</dbReference>
<proteinExistence type="predicted"/>
<evidence type="ECO:0000259" key="1">
    <source>
        <dbReference type="PROSITE" id="PS50835"/>
    </source>
</evidence>
<evidence type="ECO:0000313" key="3">
    <source>
        <dbReference type="EMBL" id="SKC07110.1"/>
    </source>
</evidence>
<feature type="domain" description="Ig-like" evidence="1">
    <location>
        <begin position="858"/>
        <end position="933"/>
    </location>
</feature>